<evidence type="ECO:0000313" key="1">
    <source>
        <dbReference type="EMBL" id="CAG8725624.1"/>
    </source>
</evidence>
<protein>
    <submittedName>
        <fullName evidence="1">7209_t:CDS:1</fullName>
    </submittedName>
</protein>
<dbReference type="Proteomes" id="UP000789702">
    <property type="component" value="Unassembled WGS sequence"/>
</dbReference>
<dbReference type="EMBL" id="CAJVPU010034573">
    <property type="protein sequence ID" value="CAG8725624.1"/>
    <property type="molecule type" value="Genomic_DNA"/>
</dbReference>
<keyword evidence="2" id="KW-1185">Reference proteome</keyword>
<feature type="non-terminal residue" evidence="1">
    <location>
        <position position="273"/>
    </location>
</feature>
<accession>A0ACA9PV93</accession>
<feature type="non-terminal residue" evidence="1">
    <location>
        <position position="1"/>
    </location>
</feature>
<evidence type="ECO:0000313" key="2">
    <source>
        <dbReference type="Proteomes" id="UP000789702"/>
    </source>
</evidence>
<reference evidence="1" key="1">
    <citation type="submission" date="2021-06" db="EMBL/GenBank/DDBJ databases">
        <authorList>
            <person name="Kallberg Y."/>
            <person name="Tangrot J."/>
            <person name="Rosling A."/>
        </authorList>
    </citation>
    <scope>NUCLEOTIDE SEQUENCE</scope>
    <source>
        <strain evidence="1">IL203A</strain>
    </source>
</reference>
<proteinExistence type="predicted"/>
<name>A0ACA9PV93_9GLOM</name>
<gene>
    <name evidence="1" type="ORF">DHETER_LOCUS13107</name>
</gene>
<organism evidence="1 2">
    <name type="scientific">Dentiscutata heterogama</name>
    <dbReference type="NCBI Taxonomy" id="1316150"/>
    <lineage>
        <taxon>Eukaryota</taxon>
        <taxon>Fungi</taxon>
        <taxon>Fungi incertae sedis</taxon>
        <taxon>Mucoromycota</taxon>
        <taxon>Glomeromycotina</taxon>
        <taxon>Glomeromycetes</taxon>
        <taxon>Diversisporales</taxon>
        <taxon>Gigasporaceae</taxon>
        <taxon>Dentiscutata</taxon>
    </lineage>
</organism>
<comment type="caution">
    <text evidence="1">The sequence shown here is derived from an EMBL/GenBank/DDBJ whole genome shotgun (WGS) entry which is preliminary data.</text>
</comment>
<sequence>CYSPAGRRELASVLISNKLYFYGGWNRPNSSGVGLSDIFYIDLSQPFATSDPTFQSQGILVPKAAYSAVVYENEIIIFGGGATVISPGIINDLVIVNETNSFVSNITLTSKNGSNSNSWPSPRRWHTAVIDSTKAKMYIWGGEDNNGNTLGDALYIFDVLKYSWEASTLTTQPNGRKQHTATLIPDGKIIFIGGINNPDITQLDIYDTIADQWSQKKATTSGSVFSRWSHTATLTTNNRSIIMYGGQSNNSYPIGSIAVLDLTTYIWTNTIPS</sequence>